<dbReference type="AlphaFoldDB" id="A0A3L7JBK6"/>
<sequence>MSQASGAAREASMDEILASIRKIIEESDAAASAAEGQKERYERQTTGFDRYRDEDESDEASTVLDDFVSFDDDNGDDVDSDVIAAGEAELNAFREAVTDTSPAPPPAAKEVFAEKEEISPSVASGEPQVSRPLSLADIQARLSRSADDFGGTSEDEVDAKPETPSWQSSLISESDDDLTEAEAEVEVESEPETEATETTASAETATPDDATSPAEKVADMPHRVPSEDSFRAVAERLERGKALERQSLPSQPASRPSEPAASTDRELDIAGGLTPILSREAGRAVADSFGQLKEAFFASRQRNFDEMAEEMLRPMLQDWLDNNLPTLVERLVKEEIERIAQGG</sequence>
<proteinExistence type="predicted"/>
<dbReference type="EMBL" id="RCWN01000001">
    <property type="protein sequence ID" value="RLQ88023.1"/>
    <property type="molecule type" value="Genomic_DNA"/>
</dbReference>
<feature type="region of interest" description="Disordered" evidence="1">
    <location>
        <begin position="28"/>
        <end position="75"/>
    </location>
</feature>
<dbReference type="Pfam" id="PF10691">
    <property type="entry name" value="DUF2497"/>
    <property type="match status" value="1"/>
</dbReference>
<accession>A0A3L7JBK6</accession>
<reference evidence="2 3" key="1">
    <citation type="submission" date="2018-10" db="EMBL/GenBank/DDBJ databases">
        <title>Notoacmeibacter sp. M2BS9Y-3-1, whole genome shotgun sequence.</title>
        <authorList>
            <person name="Tuo L."/>
        </authorList>
    </citation>
    <scope>NUCLEOTIDE SEQUENCE [LARGE SCALE GENOMIC DNA]</scope>
    <source>
        <strain evidence="2 3">M2BS9Y-3-1</strain>
    </source>
</reference>
<feature type="compositionally biased region" description="Basic and acidic residues" evidence="1">
    <location>
        <begin position="216"/>
        <end position="244"/>
    </location>
</feature>
<evidence type="ECO:0000313" key="2">
    <source>
        <dbReference type="EMBL" id="RLQ88023.1"/>
    </source>
</evidence>
<dbReference type="InterPro" id="IPR019632">
    <property type="entry name" value="DUF2497"/>
</dbReference>
<feature type="region of interest" description="Disordered" evidence="1">
    <location>
        <begin position="113"/>
        <end position="266"/>
    </location>
</feature>
<comment type="caution">
    <text evidence="2">The sequence shown here is derived from an EMBL/GenBank/DDBJ whole genome shotgun (WGS) entry which is preliminary data.</text>
</comment>
<evidence type="ECO:0000256" key="1">
    <source>
        <dbReference type="SAM" id="MobiDB-lite"/>
    </source>
</evidence>
<feature type="compositionally biased region" description="Acidic residues" evidence="1">
    <location>
        <begin position="173"/>
        <end position="195"/>
    </location>
</feature>
<organism evidence="2 3">
    <name type="scientific">Notoacmeibacter ruber</name>
    <dbReference type="NCBI Taxonomy" id="2670375"/>
    <lineage>
        <taxon>Bacteria</taxon>
        <taxon>Pseudomonadati</taxon>
        <taxon>Pseudomonadota</taxon>
        <taxon>Alphaproteobacteria</taxon>
        <taxon>Hyphomicrobiales</taxon>
        <taxon>Notoacmeibacteraceae</taxon>
        <taxon>Notoacmeibacter</taxon>
    </lineage>
</organism>
<name>A0A3L7JBK6_9HYPH</name>
<feature type="compositionally biased region" description="Low complexity" evidence="1">
    <location>
        <begin position="196"/>
        <end position="215"/>
    </location>
</feature>
<protein>
    <submittedName>
        <fullName evidence="2">DUF2497 domain-containing protein</fullName>
    </submittedName>
</protein>
<evidence type="ECO:0000313" key="3">
    <source>
        <dbReference type="Proteomes" id="UP000281094"/>
    </source>
</evidence>
<keyword evidence="3" id="KW-1185">Reference proteome</keyword>
<dbReference type="RefSeq" id="WP_121644987.1">
    <property type="nucleotide sequence ID" value="NZ_RCWN01000001.1"/>
</dbReference>
<gene>
    <name evidence="2" type="ORF">D8780_07175</name>
</gene>
<feature type="compositionally biased region" description="Basic and acidic residues" evidence="1">
    <location>
        <begin position="36"/>
        <end position="53"/>
    </location>
</feature>
<dbReference type="Proteomes" id="UP000281094">
    <property type="component" value="Unassembled WGS sequence"/>
</dbReference>